<keyword evidence="1" id="KW-0378">Hydrolase</keyword>
<dbReference type="InterPro" id="IPR052940">
    <property type="entry name" value="Carb_Esterase_6"/>
</dbReference>
<dbReference type="SUPFAM" id="SSF52266">
    <property type="entry name" value="SGNH hydrolase"/>
    <property type="match status" value="1"/>
</dbReference>
<dbReference type="Pfam" id="PF03629">
    <property type="entry name" value="SASA"/>
    <property type="match status" value="1"/>
</dbReference>
<organism evidence="3 4">
    <name type="scientific">Reichenbachiella faecimaris</name>
    <dbReference type="NCBI Taxonomy" id="692418"/>
    <lineage>
        <taxon>Bacteria</taxon>
        <taxon>Pseudomonadati</taxon>
        <taxon>Bacteroidota</taxon>
        <taxon>Cytophagia</taxon>
        <taxon>Cytophagales</taxon>
        <taxon>Reichenbachiellaceae</taxon>
        <taxon>Reichenbachiella</taxon>
    </lineage>
</organism>
<reference evidence="3 4" key="1">
    <citation type="submission" date="2017-04" db="EMBL/GenBank/DDBJ databases">
        <authorList>
            <person name="Afonso C.L."/>
            <person name="Miller P.J."/>
            <person name="Scott M.A."/>
            <person name="Spackman E."/>
            <person name="Goraichik I."/>
            <person name="Dimitrov K.M."/>
            <person name="Suarez D.L."/>
            <person name="Swayne D.E."/>
        </authorList>
    </citation>
    <scope>NUCLEOTIDE SEQUENCE [LARGE SCALE GENOMIC DNA]</scope>
    <source>
        <strain evidence="3 4">DSM 26133</strain>
    </source>
</reference>
<dbReference type="Gene3D" id="3.40.50.1110">
    <property type="entry name" value="SGNH hydrolase"/>
    <property type="match status" value="1"/>
</dbReference>
<protein>
    <recommendedName>
        <fullName evidence="2">Sialate O-acetylesterase domain-containing protein</fullName>
    </recommendedName>
</protein>
<dbReference type="PANTHER" id="PTHR31988">
    <property type="entry name" value="ESTERASE, PUTATIVE (DUF303)-RELATED"/>
    <property type="match status" value="1"/>
</dbReference>
<dbReference type="STRING" id="692418.SAMN04488029_1176"/>
<dbReference type="Proteomes" id="UP000192472">
    <property type="component" value="Unassembled WGS sequence"/>
</dbReference>
<accession>A0A1W2G889</accession>
<sequence length="303" mass="34087">MKLRILIIVLIIYCGTQASGQDKDVLRVFFLGGQSNMEGYGSNDDLPDSLRGAVNNVWIFHGNPIRDDNTSGGIGRWDSLRPGNGAGFSSNESVNELSQKFGPELSFGYRINQLYPEDNIAIIKYALGGSSIDSLASRDYASWEMDYRSNSGINQFDHFLATVNNAMGNRDINNNGLEDLWIPSGIIWMQGESDATVTEGIAEHYYYNLKRLMDLMRATFHDDDLPVIIGKISDSGLAENGKVWKYGELVQHAQEEFVRNDRNAAIVRETRNYDYSDPYHYNSDGYINIGIEFANTVYLLDKK</sequence>
<dbReference type="PANTHER" id="PTHR31988:SF19">
    <property type="entry name" value="9-O-ACETYL-N-ACETYLNEURAMINIC ACID DEACETYLASE-RELATED"/>
    <property type="match status" value="1"/>
</dbReference>
<gene>
    <name evidence="3" type="ORF">SAMN04488029_1176</name>
</gene>
<feature type="domain" description="Sialate O-acetylesterase" evidence="2">
    <location>
        <begin position="27"/>
        <end position="297"/>
    </location>
</feature>
<dbReference type="RefSeq" id="WP_084371461.1">
    <property type="nucleotide sequence ID" value="NZ_FWYF01000001.1"/>
</dbReference>
<evidence type="ECO:0000313" key="4">
    <source>
        <dbReference type="Proteomes" id="UP000192472"/>
    </source>
</evidence>
<evidence type="ECO:0000259" key="2">
    <source>
        <dbReference type="Pfam" id="PF03629"/>
    </source>
</evidence>
<dbReference type="InterPro" id="IPR005181">
    <property type="entry name" value="SASA"/>
</dbReference>
<dbReference type="EMBL" id="FWYF01000001">
    <property type="protein sequence ID" value="SMD32821.1"/>
    <property type="molecule type" value="Genomic_DNA"/>
</dbReference>
<proteinExistence type="predicted"/>
<name>A0A1W2G889_REIFA</name>
<evidence type="ECO:0000256" key="1">
    <source>
        <dbReference type="ARBA" id="ARBA00022801"/>
    </source>
</evidence>
<evidence type="ECO:0000313" key="3">
    <source>
        <dbReference type="EMBL" id="SMD32821.1"/>
    </source>
</evidence>
<dbReference type="GO" id="GO:0016788">
    <property type="term" value="F:hydrolase activity, acting on ester bonds"/>
    <property type="evidence" value="ECO:0007669"/>
    <property type="project" value="UniProtKB-ARBA"/>
</dbReference>
<dbReference type="AlphaFoldDB" id="A0A1W2G889"/>
<dbReference type="OrthoDB" id="9795554at2"/>
<keyword evidence="4" id="KW-1185">Reference proteome</keyword>
<dbReference type="InterPro" id="IPR036514">
    <property type="entry name" value="SGNH_hydro_sf"/>
</dbReference>